<keyword evidence="5 8" id="KW-0378">Hydrolase</keyword>
<dbReference type="RefSeq" id="XP_062657671.1">
    <property type="nucleotide sequence ID" value="XM_062805299.1"/>
</dbReference>
<protein>
    <recommendedName>
        <fullName evidence="8">Carboxylic ester hydrolase</fullName>
        <ecNumber evidence="8">3.1.1.-</ecNumber>
    </recommendedName>
</protein>
<evidence type="ECO:0000256" key="2">
    <source>
        <dbReference type="ARBA" id="ARBA00022487"/>
    </source>
</evidence>
<dbReference type="EMBL" id="JAUEPN010000005">
    <property type="protein sequence ID" value="KAK3294157.1"/>
    <property type="molecule type" value="Genomic_DNA"/>
</dbReference>
<evidence type="ECO:0000256" key="6">
    <source>
        <dbReference type="ARBA" id="ARBA00022837"/>
    </source>
</evidence>
<keyword evidence="2" id="KW-0719">Serine esterase</keyword>
<dbReference type="InterPro" id="IPR011118">
    <property type="entry name" value="Tannase/feruloyl_esterase"/>
</dbReference>
<gene>
    <name evidence="9" type="ORF">B0H64DRAFT_418146</name>
</gene>
<evidence type="ECO:0000256" key="1">
    <source>
        <dbReference type="ARBA" id="ARBA00006249"/>
    </source>
</evidence>
<dbReference type="InterPro" id="IPR029058">
    <property type="entry name" value="AB_hydrolase_fold"/>
</dbReference>
<name>A0AAE0HCN6_9PEZI</name>
<evidence type="ECO:0000256" key="7">
    <source>
        <dbReference type="ARBA" id="ARBA00023157"/>
    </source>
</evidence>
<dbReference type="Proteomes" id="UP001278766">
    <property type="component" value="Unassembled WGS sequence"/>
</dbReference>
<comment type="similarity">
    <text evidence="1 8">Belongs to the tannase family.</text>
</comment>
<dbReference type="SUPFAM" id="SSF53474">
    <property type="entry name" value="alpha/beta-Hydrolases"/>
    <property type="match status" value="1"/>
</dbReference>
<dbReference type="PANTHER" id="PTHR33938:SF13">
    <property type="entry name" value="CARBOXYLIC ESTER HYDROLASE"/>
    <property type="match status" value="1"/>
</dbReference>
<dbReference type="GeneID" id="87842247"/>
<dbReference type="Pfam" id="PF07519">
    <property type="entry name" value="Tannase"/>
    <property type="match status" value="1"/>
</dbReference>
<proteinExistence type="inferred from homology"/>
<keyword evidence="3" id="KW-0479">Metal-binding</keyword>
<dbReference type="EC" id="3.1.1.-" evidence="8"/>
<dbReference type="Gene3D" id="3.40.50.1820">
    <property type="entry name" value="alpha/beta hydrolase"/>
    <property type="match status" value="1"/>
</dbReference>
<evidence type="ECO:0000256" key="4">
    <source>
        <dbReference type="ARBA" id="ARBA00022729"/>
    </source>
</evidence>
<dbReference type="PANTHER" id="PTHR33938">
    <property type="entry name" value="FERULOYL ESTERASE B-RELATED"/>
    <property type="match status" value="1"/>
</dbReference>
<organism evidence="9 10">
    <name type="scientific">Chaetomium fimeti</name>
    <dbReference type="NCBI Taxonomy" id="1854472"/>
    <lineage>
        <taxon>Eukaryota</taxon>
        <taxon>Fungi</taxon>
        <taxon>Dikarya</taxon>
        <taxon>Ascomycota</taxon>
        <taxon>Pezizomycotina</taxon>
        <taxon>Sordariomycetes</taxon>
        <taxon>Sordariomycetidae</taxon>
        <taxon>Sordariales</taxon>
        <taxon>Chaetomiaceae</taxon>
        <taxon>Chaetomium</taxon>
    </lineage>
</organism>
<reference evidence="9" key="2">
    <citation type="submission" date="2023-06" db="EMBL/GenBank/DDBJ databases">
        <authorList>
            <consortium name="Lawrence Berkeley National Laboratory"/>
            <person name="Haridas S."/>
            <person name="Hensen N."/>
            <person name="Bonometti L."/>
            <person name="Westerberg I."/>
            <person name="Brannstrom I.O."/>
            <person name="Guillou S."/>
            <person name="Cros-Aarteil S."/>
            <person name="Calhoun S."/>
            <person name="Kuo A."/>
            <person name="Mondo S."/>
            <person name="Pangilinan J."/>
            <person name="Riley R."/>
            <person name="Labutti K."/>
            <person name="Andreopoulos B."/>
            <person name="Lipzen A."/>
            <person name="Chen C."/>
            <person name="Yanf M."/>
            <person name="Daum C."/>
            <person name="Ng V."/>
            <person name="Clum A."/>
            <person name="Steindorff A."/>
            <person name="Ohm R."/>
            <person name="Martin F."/>
            <person name="Silar P."/>
            <person name="Natvig D."/>
            <person name="Lalanne C."/>
            <person name="Gautier V."/>
            <person name="Ament-Velasquez S.L."/>
            <person name="Kruys A."/>
            <person name="Hutchinson M.I."/>
            <person name="Powell A.J."/>
            <person name="Barry K."/>
            <person name="Miller A.N."/>
            <person name="Grigoriev I.V."/>
            <person name="Debuchy R."/>
            <person name="Gladieux P."/>
            <person name="Thoren M.H."/>
            <person name="Johannesson H."/>
        </authorList>
    </citation>
    <scope>NUCLEOTIDE SEQUENCE</scope>
    <source>
        <strain evidence="9">CBS 168.71</strain>
    </source>
</reference>
<evidence type="ECO:0000256" key="8">
    <source>
        <dbReference type="RuleBase" id="RU361238"/>
    </source>
</evidence>
<keyword evidence="7" id="KW-1015">Disulfide bond</keyword>
<evidence type="ECO:0000256" key="5">
    <source>
        <dbReference type="ARBA" id="ARBA00022801"/>
    </source>
</evidence>
<evidence type="ECO:0000256" key="3">
    <source>
        <dbReference type="ARBA" id="ARBA00022723"/>
    </source>
</evidence>
<dbReference type="GO" id="GO:0030600">
    <property type="term" value="F:feruloyl esterase activity"/>
    <property type="evidence" value="ECO:0007669"/>
    <property type="project" value="UniProtKB-ARBA"/>
</dbReference>
<keyword evidence="10" id="KW-1185">Reference proteome</keyword>
<sequence length="505" mass="54591">MANYYTAVSQLLCSAENLVPPEIFGTEILNISASMVTNFTTSVPGDFNIHHGPFEVENVDYCNITVSYTHPGQDDMITVMAWLPTEWNGRLQAVGGGGMAAGRFLLSDAAMAGAGRPATEWGTLSPGNANLYMLQNLMTSSLNEQAIIGKSVVDSFYGRKPEFSYFSGCSQGGRQGLMLAQRYPDAYDGIAASAPAINWNELVVANFWPQLVMNTMGKYPAPCELYEIALAATAACDGQDGVLDGLVFDPASCEFDPFALVGTTFDCDGTQMEVSEAAAIVSNATWAGPRSVQGDFQWYGIAPGANITALSQFTMGPATTRCVGNGTCTGVPFDVFTDWASVFVERNLTMDFTALTRDDFDRILESALVQYSHINGDDTNLAPFFQRGGKMLGYHGTLDPVIAIQGSRRYYDAVAAVVPDVHDHYRLFEAPGMGHCYGGHGGQPETAFDALRAWVENGTAPDTLPIRFTDPNGTVNSRFFCPYPRKIRYNGRGDTALETSYSCEG</sequence>
<dbReference type="AlphaFoldDB" id="A0AAE0HCN6"/>
<dbReference type="GO" id="GO:0046872">
    <property type="term" value="F:metal ion binding"/>
    <property type="evidence" value="ECO:0007669"/>
    <property type="project" value="UniProtKB-KW"/>
</dbReference>
<evidence type="ECO:0000313" key="10">
    <source>
        <dbReference type="Proteomes" id="UP001278766"/>
    </source>
</evidence>
<evidence type="ECO:0000313" key="9">
    <source>
        <dbReference type="EMBL" id="KAK3294157.1"/>
    </source>
</evidence>
<reference evidence="9" key="1">
    <citation type="journal article" date="2023" name="Mol. Phylogenet. Evol.">
        <title>Genome-scale phylogeny and comparative genomics of the fungal order Sordariales.</title>
        <authorList>
            <person name="Hensen N."/>
            <person name="Bonometti L."/>
            <person name="Westerberg I."/>
            <person name="Brannstrom I.O."/>
            <person name="Guillou S."/>
            <person name="Cros-Aarteil S."/>
            <person name="Calhoun S."/>
            <person name="Haridas S."/>
            <person name="Kuo A."/>
            <person name="Mondo S."/>
            <person name="Pangilinan J."/>
            <person name="Riley R."/>
            <person name="LaButti K."/>
            <person name="Andreopoulos B."/>
            <person name="Lipzen A."/>
            <person name="Chen C."/>
            <person name="Yan M."/>
            <person name="Daum C."/>
            <person name="Ng V."/>
            <person name="Clum A."/>
            <person name="Steindorff A."/>
            <person name="Ohm R.A."/>
            <person name="Martin F."/>
            <person name="Silar P."/>
            <person name="Natvig D.O."/>
            <person name="Lalanne C."/>
            <person name="Gautier V."/>
            <person name="Ament-Velasquez S.L."/>
            <person name="Kruys A."/>
            <person name="Hutchinson M.I."/>
            <person name="Powell A.J."/>
            <person name="Barry K."/>
            <person name="Miller A.N."/>
            <person name="Grigoriev I.V."/>
            <person name="Debuchy R."/>
            <person name="Gladieux P."/>
            <person name="Hiltunen Thoren M."/>
            <person name="Johannesson H."/>
        </authorList>
    </citation>
    <scope>NUCLEOTIDE SEQUENCE</scope>
    <source>
        <strain evidence="9">CBS 168.71</strain>
    </source>
</reference>
<accession>A0AAE0HCN6</accession>
<comment type="caution">
    <text evidence="9">The sequence shown here is derived from an EMBL/GenBank/DDBJ whole genome shotgun (WGS) entry which is preliminary data.</text>
</comment>
<keyword evidence="6" id="KW-0106">Calcium</keyword>
<keyword evidence="4" id="KW-0732">Signal</keyword>